<evidence type="ECO:0000256" key="13">
    <source>
        <dbReference type="SAM" id="MobiDB-lite"/>
    </source>
</evidence>
<dbReference type="PRINTS" id="PR00193">
    <property type="entry name" value="MYOSINHEAVY"/>
</dbReference>
<feature type="compositionally biased region" description="Low complexity" evidence="13">
    <location>
        <begin position="764"/>
        <end position="782"/>
    </location>
</feature>
<evidence type="ECO:0000256" key="14">
    <source>
        <dbReference type="SAM" id="Phobius"/>
    </source>
</evidence>
<keyword evidence="5" id="KW-0808">Transferase</keyword>
<evidence type="ECO:0000259" key="15">
    <source>
        <dbReference type="PROSITE" id="PS51456"/>
    </source>
</evidence>
<feature type="domain" description="Myosin motor" evidence="15">
    <location>
        <begin position="1"/>
        <end position="749"/>
    </location>
</feature>
<keyword evidence="18" id="KW-1185">Reference proteome</keyword>
<feature type="region of interest" description="Actin-binding" evidence="12">
    <location>
        <begin position="627"/>
        <end position="649"/>
    </location>
</feature>
<dbReference type="InterPro" id="IPR004835">
    <property type="entry name" value="Chitin_synth"/>
</dbReference>
<dbReference type="SUPFAM" id="SSF52540">
    <property type="entry name" value="P-loop containing nucleoside triphosphate hydrolases"/>
    <property type="match status" value="1"/>
</dbReference>
<evidence type="ECO:0000256" key="6">
    <source>
        <dbReference type="ARBA" id="ARBA00022692"/>
    </source>
</evidence>
<evidence type="ECO:0000256" key="7">
    <source>
        <dbReference type="ARBA" id="ARBA00022989"/>
    </source>
</evidence>
<comment type="caution">
    <text evidence="17">The sequence shown here is derived from an EMBL/GenBank/DDBJ whole genome shotgun (WGS) entry which is preliminary data.</text>
</comment>
<dbReference type="Gene3D" id="1.10.10.60">
    <property type="entry name" value="Homeodomain-like"/>
    <property type="match status" value="1"/>
</dbReference>
<dbReference type="Pfam" id="PF00063">
    <property type="entry name" value="Myosin_head"/>
    <property type="match status" value="1"/>
</dbReference>
<keyword evidence="12" id="KW-0067">ATP-binding</keyword>
<dbReference type="CDD" id="cd04190">
    <property type="entry name" value="Chitin_synth_C"/>
    <property type="match status" value="1"/>
</dbReference>
<keyword evidence="12" id="KW-0547">Nucleotide-binding</keyword>
<evidence type="ECO:0000256" key="1">
    <source>
        <dbReference type="ARBA" id="ARBA00004651"/>
    </source>
</evidence>
<dbReference type="PROSITE" id="PS51998">
    <property type="entry name" value="DEK_C"/>
    <property type="match status" value="1"/>
</dbReference>
<feature type="compositionally biased region" description="Low complexity" evidence="13">
    <location>
        <begin position="8"/>
        <end position="23"/>
    </location>
</feature>
<dbReference type="PANTHER" id="PTHR22914">
    <property type="entry name" value="CHITIN SYNTHASE"/>
    <property type="match status" value="1"/>
</dbReference>
<feature type="region of interest" description="Disordered" evidence="13">
    <location>
        <begin position="759"/>
        <end position="784"/>
    </location>
</feature>
<evidence type="ECO:0000256" key="3">
    <source>
        <dbReference type="ARBA" id="ARBA00022475"/>
    </source>
</evidence>
<keyword evidence="3" id="KW-1003">Cell membrane</keyword>
<dbReference type="SUPFAM" id="SSF109715">
    <property type="entry name" value="DEK C-terminal domain"/>
    <property type="match status" value="1"/>
</dbReference>
<dbReference type="Gene3D" id="3.40.850.10">
    <property type="entry name" value="Kinesin motor domain"/>
    <property type="match status" value="1"/>
</dbReference>
<name>A0A1Y2CRA2_9FUNG</name>
<dbReference type="OrthoDB" id="370884at2759"/>
<gene>
    <name evidence="17" type="ORF">BCR33DRAFT_713883</name>
</gene>
<dbReference type="EC" id="2.4.1.16" evidence="2"/>
<dbReference type="Gene3D" id="1.20.58.530">
    <property type="match status" value="1"/>
</dbReference>
<dbReference type="GO" id="GO:0005886">
    <property type="term" value="C:plasma membrane"/>
    <property type="evidence" value="ECO:0007669"/>
    <property type="project" value="UniProtKB-SubCell"/>
</dbReference>
<dbReference type="InterPro" id="IPR027417">
    <property type="entry name" value="P-loop_NTPase"/>
</dbReference>
<dbReference type="InterPro" id="IPR029044">
    <property type="entry name" value="Nucleotide-diphossugar_trans"/>
</dbReference>
<dbReference type="Pfam" id="PF03142">
    <property type="entry name" value="Chitin_synth_2"/>
    <property type="match status" value="1"/>
</dbReference>
<keyword evidence="7 14" id="KW-1133">Transmembrane helix</keyword>
<dbReference type="GO" id="GO:0003774">
    <property type="term" value="F:cytoskeletal motor activity"/>
    <property type="evidence" value="ECO:0007669"/>
    <property type="project" value="UniProtKB-UniRule"/>
</dbReference>
<evidence type="ECO:0000256" key="11">
    <source>
        <dbReference type="ARBA" id="ARBA00023180"/>
    </source>
</evidence>
<dbReference type="GO" id="GO:0030428">
    <property type="term" value="C:cell septum"/>
    <property type="evidence" value="ECO:0007669"/>
    <property type="project" value="TreeGrafter"/>
</dbReference>
<evidence type="ECO:0000256" key="4">
    <source>
        <dbReference type="ARBA" id="ARBA00022676"/>
    </source>
</evidence>
<keyword evidence="11" id="KW-0325">Glycoprotein</keyword>
<dbReference type="PROSITE" id="PS51456">
    <property type="entry name" value="MYOSIN_MOTOR"/>
    <property type="match status" value="1"/>
</dbReference>
<keyword evidence="12" id="KW-0009">Actin-binding</keyword>
<dbReference type="GO" id="GO:0004100">
    <property type="term" value="F:chitin synthase activity"/>
    <property type="evidence" value="ECO:0007669"/>
    <property type="project" value="UniProtKB-EC"/>
</dbReference>
<dbReference type="Proteomes" id="UP000193642">
    <property type="component" value="Unassembled WGS sequence"/>
</dbReference>
<evidence type="ECO:0000313" key="18">
    <source>
        <dbReference type="Proteomes" id="UP000193642"/>
    </source>
</evidence>
<feature type="region of interest" description="Disordered" evidence="13">
    <location>
        <begin position="1"/>
        <end position="23"/>
    </location>
</feature>
<evidence type="ECO:0000313" key="17">
    <source>
        <dbReference type="EMBL" id="ORY49570.1"/>
    </source>
</evidence>
<dbReference type="Gene3D" id="3.10.120.10">
    <property type="entry name" value="Cytochrome b5-like heme/steroid binding domain"/>
    <property type="match status" value="1"/>
</dbReference>
<dbReference type="InterPro" id="IPR036961">
    <property type="entry name" value="Kinesin_motor_dom_sf"/>
</dbReference>
<dbReference type="InterPro" id="IPR014876">
    <property type="entry name" value="DEK_C"/>
</dbReference>
<sequence>MSRYGTGNTAATNATSPNNNNSNDYDDLGRFVAATSNAATDNGDAIARLLQRRFAGGATFTRVGSAALVSVNPLDSNSNSNSSAATDALSQRFADWAAASNPRAQLEPHIFGLAASVFFHMVREQQDQSVLFVGETGSGKSETRKLFVQQLCTLSKSAKKKSKAISGVLKSELLLDAFAHAATTDNPNSSRFGRYSEYQFDDRGKLVGAKLLTYLLEKSRVISTNHDDARNFHVFYWLLAGASHEERHALKLHDVQSFPYLSPPRGAKPAATVRAATNDASNFQQLRENMKSVGIGKRQQAAIFQTLAAILHLSCITFFDDLNKPNEACEIRNPDALTQAASLLGVDPRNLEYSLTYKTKLIRKELCTIYLNAADAAKQRDSLATTLYSLLFDWIVEHLNARLDQQDCATFIGTVDLSGFQDYKTNKFEQLLYNFANEKITAHLKTRAFDEPTAEYQSEGLHIPRVPELPRGSESLRLFVGDGERGLIPLIELESAKAVTKGDAHLIQTFTDRLSENSCFVPGKSGAKFSVRHYAGLVEYDASGLAERNMDSAVAGDFVGLFRGNSYDIPPSENAFVRSLFNGKGVTEDHLNMGPLRKPSVKRRGPAAGEGKDGMNGGIALALESSLNELLDTLNDTVSWQVFCVKPNEDLLDNEFDTRTVAGQLAHMCIPQLAQARQWDYTASMTFDDFKTKYRLIVEPLGLEMSNGAKSLCREYVAVTKRTSKDLAVGNSRVYMSENMFRTIEDELRVIEKAIQEEVRSQRASRGPPSVAGAGPASSGRGRYVDDESMHGSAYYDDGNTSYADEMESHYESEFQFAPPSQAGGKGDIEMGHVGSGRGASGAPLLAAKDVEQVEVPEKKKMSASRCRWVGFVWCLTWWVPSPCLSICGLKRPDIRMAWREKLAICIIIAFMCALMLFFIIGFGMLICPHQNVYSAFEIASYTDINNPYVFAYGRVYRIGQVVNNHLSAYQLQQYQWSSANILGNDVSSYFYKNQNFATYCPGLNPPKSTWDNLSTRGVQLYAHNATSSDSTKTPRQYLEFMNQYAVARVAWPMDYISSYSTSMNKWIVIYNNVYDVSAYFSADSQNFLNDNMREMFGSFYGRDATAQFLRIQDKEGKAQTDKYLQCMNAMFYIGTIDHRSDLNCRVSNGILLTATVILCLVIGIKFVSALQFGNAKDPEEHDKFVICQIPCYTEDADSLANTFESIALLRYDDKRKLIFVIADGMIIGSGNDRPTPRIVLDILGVDPLVDPDLLSFESLGEGDKQHNMGKVYSGLYEIQGHNVPFIVVVKCGKPSERSRPGNRGKRDSQMILMRFLSRVHFNGEMNPLELELYHHMKNIIGVNPSFYEYVLMVDADTEVYPDSLNRMVSAMIHDSRIMGICGETLISNEKESFFTMIQVYEYFISHHLSKAFESLFGSVTCLPGCFCMYRVRTPTKNIPLLIAPAVIDGYSRNDVDTLHLKNLLHLGEDRYLTTLMMKHFPKYRLTFTPDAHCKTSVPDRWPVLLSQRRRWINSTVHNLVELLALPQLCGFCCFSMRFVVFLDLFSTVIQPATIIYIGYLVYSIVATNNQFPLISVVMIAAIYGLQVIIFLIKREWAQIAWMILYLLATPVFSFYIPLYAFWHMDDFSWGNTRVVVGDKGKKILAADVVPFDPASIPRRRWADFEKDAFEKASIPSEYDPRVGAGSVYSEGGTRRRSAALGFVPPATSTYGQSMYGTASNMGGSGVAPPISPYAFAGGYAPVSAAGGVFPVQSQMPPGYSSYGYAESVGSQRMSVNGAGMDSKRVSAVIPMGFAPVIPGGYVAGMDPTDEQLLVEIRRILSTADLMTVTKKQVRDDLTALFRIDMTPRKAVINQFIEEILQGRL</sequence>
<feature type="transmembrane region" description="Helical" evidence="14">
    <location>
        <begin position="1600"/>
        <end position="1623"/>
    </location>
</feature>
<feature type="transmembrane region" description="Helical" evidence="14">
    <location>
        <begin position="1572"/>
        <end position="1593"/>
    </location>
</feature>
<dbReference type="GO" id="GO:0016459">
    <property type="term" value="C:myosin complex"/>
    <property type="evidence" value="ECO:0007669"/>
    <property type="project" value="UniProtKB-KW"/>
</dbReference>
<dbReference type="InterPro" id="IPR036400">
    <property type="entry name" value="Cyt_B5-like_heme/steroid_sf"/>
</dbReference>
<dbReference type="EMBL" id="MCGO01000009">
    <property type="protein sequence ID" value="ORY49570.1"/>
    <property type="molecule type" value="Genomic_DNA"/>
</dbReference>
<evidence type="ECO:0000256" key="8">
    <source>
        <dbReference type="ARBA" id="ARBA00023123"/>
    </source>
</evidence>
<dbReference type="SUPFAM" id="SSF55856">
    <property type="entry name" value="Cytochrome b5-like heme/steroid binding domain"/>
    <property type="match status" value="1"/>
</dbReference>
<evidence type="ECO:0000256" key="2">
    <source>
        <dbReference type="ARBA" id="ARBA00012543"/>
    </source>
</evidence>
<feature type="transmembrane region" description="Helical" evidence="14">
    <location>
        <begin position="902"/>
        <end position="927"/>
    </location>
</feature>
<comment type="similarity">
    <text evidence="12">Belongs to the TRAFAC class myosin-kinesin ATPase superfamily. Myosin family.</text>
</comment>
<dbReference type="GO" id="GO:0003779">
    <property type="term" value="F:actin binding"/>
    <property type="evidence" value="ECO:0007669"/>
    <property type="project" value="UniProtKB-KW"/>
</dbReference>
<dbReference type="Gene3D" id="1.10.10.820">
    <property type="match status" value="1"/>
</dbReference>
<keyword evidence="9 14" id="KW-0472">Membrane</keyword>
<feature type="transmembrane region" description="Helical" evidence="14">
    <location>
        <begin position="1150"/>
        <end position="1168"/>
    </location>
</feature>
<dbReference type="InterPro" id="IPR001609">
    <property type="entry name" value="Myosin_head_motor_dom-like"/>
</dbReference>
<feature type="region of interest" description="Disordered" evidence="13">
    <location>
        <begin position="592"/>
        <end position="613"/>
    </location>
</feature>
<protein>
    <recommendedName>
        <fullName evidence="2">chitin synthase</fullName>
        <ecNumber evidence="2">2.4.1.16</ecNumber>
    </recommendedName>
</protein>
<feature type="domain" description="DEK-C" evidence="16">
    <location>
        <begin position="1807"/>
        <end position="1862"/>
    </location>
</feature>
<dbReference type="GO" id="GO:0006031">
    <property type="term" value="P:chitin biosynthetic process"/>
    <property type="evidence" value="ECO:0007669"/>
    <property type="project" value="TreeGrafter"/>
</dbReference>
<feature type="transmembrane region" description="Helical" evidence="14">
    <location>
        <begin position="1545"/>
        <end position="1566"/>
    </location>
</feature>
<keyword evidence="6 14" id="KW-0812">Transmembrane</keyword>
<dbReference type="SMART" id="SM00242">
    <property type="entry name" value="MYSc"/>
    <property type="match status" value="1"/>
</dbReference>
<organism evidence="17 18">
    <name type="scientific">Rhizoclosmatium globosum</name>
    <dbReference type="NCBI Taxonomy" id="329046"/>
    <lineage>
        <taxon>Eukaryota</taxon>
        <taxon>Fungi</taxon>
        <taxon>Fungi incertae sedis</taxon>
        <taxon>Chytridiomycota</taxon>
        <taxon>Chytridiomycota incertae sedis</taxon>
        <taxon>Chytridiomycetes</taxon>
        <taxon>Chytridiales</taxon>
        <taxon>Chytriomycetaceae</taxon>
        <taxon>Rhizoclosmatium</taxon>
    </lineage>
</organism>
<dbReference type="GO" id="GO:0005524">
    <property type="term" value="F:ATP binding"/>
    <property type="evidence" value="ECO:0007669"/>
    <property type="project" value="UniProtKB-UniRule"/>
</dbReference>
<comment type="subcellular location">
    <subcellularLocation>
        <location evidence="1">Cell membrane</location>
        <topology evidence="1">Multi-pass membrane protein</topology>
    </subcellularLocation>
</comment>
<evidence type="ECO:0000259" key="16">
    <source>
        <dbReference type="PROSITE" id="PS51998"/>
    </source>
</evidence>
<feature type="binding site" evidence="12">
    <location>
        <begin position="134"/>
        <end position="141"/>
    </location>
    <ligand>
        <name>ATP</name>
        <dbReference type="ChEBI" id="CHEBI:30616"/>
    </ligand>
</feature>
<evidence type="ECO:0000256" key="9">
    <source>
        <dbReference type="ARBA" id="ARBA00023136"/>
    </source>
</evidence>
<dbReference type="Gene3D" id="1.20.120.720">
    <property type="entry name" value="Myosin VI head, motor domain, U50 subdomain"/>
    <property type="match status" value="1"/>
</dbReference>
<dbReference type="PANTHER" id="PTHR22914:SF13">
    <property type="entry name" value="CHITIN SYNTHASE"/>
    <property type="match status" value="1"/>
</dbReference>
<dbReference type="Gene3D" id="3.90.550.10">
    <property type="entry name" value="Spore Coat Polysaccharide Biosynthesis Protein SpsA, Chain A"/>
    <property type="match status" value="1"/>
</dbReference>
<proteinExistence type="inferred from homology"/>
<keyword evidence="10 12" id="KW-0505">Motor protein</keyword>
<evidence type="ECO:0000256" key="5">
    <source>
        <dbReference type="ARBA" id="ARBA00022679"/>
    </source>
</evidence>
<keyword evidence="8 12" id="KW-0518">Myosin</keyword>
<keyword evidence="4" id="KW-0328">Glycosyltransferase</keyword>
<reference evidence="17 18" key="1">
    <citation type="submission" date="2016-07" db="EMBL/GenBank/DDBJ databases">
        <title>Pervasive Adenine N6-methylation of Active Genes in Fungi.</title>
        <authorList>
            <consortium name="DOE Joint Genome Institute"/>
            <person name="Mondo S.J."/>
            <person name="Dannebaum R.O."/>
            <person name="Kuo R.C."/>
            <person name="Labutti K."/>
            <person name="Haridas S."/>
            <person name="Kuo A."/>
            <person name="Salamov A."/>
            <person name="Ahrendt S.R."/>
            <person name="Lipzen A."/>
            <person name="Sullivan W."/>
            <person name="Andreopoulos W.B."/>
            <person name="Clum A."/>
            <person name="Lindquist E."/>
            <person name="Daum C."/>
            <person name="Ramamoorthy G.K."/>
            <person name="Gryganskyi A."/>
            <person name="Culley D."/>
            <person name="Magnuson J.K."/>
            <person name="James T.Y."/>
            <person name="O'Malley M.A."/>
            <person name="Stajich J.E."/>
            <person name="Spatafora J.W."/>
            <person name="Visel A."/>
            <person name="Grigoriev I.V."/>
        </authorList>
    </citation>
    <scope>NUCLEOTIDE SEQUENCE [LARGE SCALE GENOMIC DNA]</scope>
    <source>
        <strain evidence="17 18">JEL800</strain>
    </source>
</reference>
<accession>A0A1Y2CRA2</accession>
<dbReference type="SUPFAM" id="SSF53448">
    <property type="entry name" value="Nucleotide-diphospho-sugar transferases"/>
    <property type="match status" value="1"/>
</dbReference>
<evidence type="ECO:0000256" key="10">
    <source>
        <dbReference type="ARBA" id="ARBA00023175"/>
    </source>
</evidence>
<dbReference type="STRING" id="329046.A0A1Y2CRA2"/>
<dbReference type="Pfam" id="PF08766">
    <property type="entry name" value="DEK_C"/>
    <property type="match status" value="1"/>
</dbReference>
<dbReference type="GO" id="GO:0031505">
    <property type="term" value="P:fungal-type cell wall organization"/>
    <property type="evidence" value="ECO:0007669"/>
    <property type="project" value="TreeGrafter"/>
</dbReference>
<evidence type="ECO:0000256" key="12">
    <source>
        <dbReference type="PROSITE-ProRule" id="PRU00782"/>
    </source>
</evidence>
<feature type="transmembrane region" description="Helical" evidence="14">
    <location>
        <begin position="869"/>
        <end position="890"/>
    </location>
</feature>